<proteinExistence type="predicted"/>
<name>A0A124I413_9ACTN</name>
<organism evidence="2 3">
    <name type="scientific">Streptomyces griseoruber</name>
    <dbReference type="NCBI Taxonomy" id="1943"/>
    <lineage>
        <taxon>Bacteria</taxon>
        <taxon>Bacillati</taxon>
        <taxon>Actinomycetota</taxon>
        <taxon>Actinomycetes</taxon>
        <taxon>Kitasatosporales</taxon>
        <taxon>Streptomycetaceae</taxon>
        <taxon>Streptomyces</taxon>
    </lineage>
</organism>
<dbReference type="OrthoDB" id="9802846at2"/>
<dbReference type="RefSeq" id="WP_055632203.1">
    <property type="nucleotide sequence ID" value="NZ_JBIRRP010000001.1"/>
</dbReference>
<evidence type="ECO:0000313" key="3">
    <source>
        <dbReference type="Proteomes" id="UP000052982"/>
    </source>
</evidence>
<feature type="domain" description="IraD/Gp25-like" evidence="1">
    <location>
        <begin position="27"/>
        <end position="111"/>
    </location>
</feature>
<comment type="caution">
    <text evidence="2">The sequence shown here is derived from an EMBL/GenBank/DDBJ whole genome shotgun (WGS) entry which is preliminary data.</text>
</comment>
<sequence length="123" mass="13743">MTERIDIDFPFRVDRRGRTADVGYDGHIGDLIELVLFTSPGERVMRPDFGCGLLDLVFEPNSPELAATLQLAVHAQLERWLGDAIQIDAVVVESDDNVLRVRVAYVVRATGDRRTETFEGRAA</sequence>
<dbReference type="AlphaFoldDB" id="A0A124I413"/>
<reference evidence="2 3" key="1">
    <citation type="submission" date="2015-10" db="EMBL/GenBank/DDBJ databases">
        <title>Draft genome sequence of Streptomyces griseoruber DSM 40281, type strain for the species Streptomyces griseoruber.</title>
        <authorList>
            <person name="Ruckert C."/>
            <person name="Winkler A."/>
            <person name="Kalinowski J."/>
            <person name="Kampfer P."/>
            <person name="Glaeser S."/>
        </authorList>
    </citation>
    <scope>NUCLEOTIDE SEQUENCE [LARGE SCALE GENOMIC DNA]</scope>
    <source>
        <strain evidence="2 3">DSM 40281</strain>
    </source>
</reference>
<dbReference type="Pfam" id="PF04965">
    <property type="entry name" value="GPW_gp25"/>
    <property type="match status" value="1"/>
</dbReference>
<protein>
    <recommendedName>
        <fullName evidence="1">IraD/Gp25-like domain-containing protein</fullName>
    </recommendedName>
</protein>
<accession>A0A124I413</accession>
<gene>
    <name evidence="2" type="ORF">AQJ64_11975</name>
</gene>
<dbReference type="STRING" id="1943.AQJ64_11975"/>
<evidence type="ECO:0000259" key="1">
    <source>
        <dbReference type="Pfam" id="PF04965"/>
    </source>
</evidence>
<dbReference type="Proteomes" id="UP000052982">
    <property type="component" value="Unassembled WGS sequence"/>
</dbReference>
<dbReference type="Gene3D" id="3.10.450.40">
    <property type="match status" value="1"/>
</dbReference>
<dbReference type="SUPFAM" id="SSF160719">
    <property type="entry name" value="gpW/gp25-like"/>
    <property type="match status" value="1"/>
</dbReference>
<evidence type="ECO:0000313" key="2">
    <source>
        <dbReference type="EMBL" id="KUN85421.1"/>
    </source>
</evidence>
<dbReference type="InterPro" id="IPR007048">
    <property type="entry name" value="IraD/Gp25-like"/>
</dbReference>
<dbReference type="EMBL" id="LMWW01000013">
    <property type="protein sequence ID" value="KUN85421.1"/>
    <property type="molecule type" value="Genomic_DNA"/>
</dbReference>
<keyword evidence="3" id="KW-1185">Reference proteome</keyword>